<name>A0A0F8X2E9_9ZZZZ</name>
<evidence type="ECO:0000313" key="1">
    <source>
        <dbReference type="EMBL" id="KKK63093.1"/>
    </source>
</evidence>
<sequence>MSKRQRTTWRYSRRFSGKGAIQVGWVHNPNYEPKEDIVRVKMMNSPGTYYFDTQMTVMEALSLAAGINLTVQH</sequence>
<organism evidence="1">
    <name type="scientific">marine sediment metagenome</name>
    <dbReference type="NCBI Taxonomy" id="412755"/>
    <lineage>
        <taxon>unclassified sequences</taxon>
        <taxon>metagenomes</taxon>
        <taxon>ecological metagenomes</taxon>
    </lineage>
</organism>
<comment type="caution">
    <text evidence="1">The sequence shown here is derived from an EMBL/GenBank/DDBJ whole genome shotgun (WGS) entry which is preliminary data.</text>
</comment>
<gene>
    <name evidence="1" type="ORF">LCGC14_2997780</name>
</gene>
<accession>A0A0F8X2E9</accession>
<proteinExistence type="predicted"/>
<reference evidence="1" key="1">
    <citation type="journal article" date="2015" name="Nature">
        <title>Complex archaea that bridge the gap between prokaryotes and eukaryotes.</title>
        <authorList>
            <person name="Spang A."/>
            <person name="Saw J.H."/>
            <person name="Jorgensen S.L."/>
            <person name="Zaremba-Niedzwiedzka K."/>
            <person name="Martijn J."/>
            <person name="Lind A.E."/>
            <person name="van Eijk R."/>
            <person name="Schleper C."/>
            <person name="Guy L."/>
            <person name="Ettema T.J."/>
        </authorList>
    </citation>
    <scope>NUCLEOTIDE SEQUENCE</scope>
</reference>
<dbReference type="EMBL" id="LAZR01061678">
    <property type="protein sequence ID" value="KKK63093.1"/>
    <property type="molecule type" value="Genomic_DNA"/>
</dbReference>
<dbReference type="AlphaFoldDB" id="A0A0F8X2E9"/>
<feature type="non-terminal residue" evidence="1">
    <location>
        <position position="73"/>
    </location>
</feature>
<protein>
    <submittedName>
        <fullName evidence="1">Uncharacterized protein</fullName>
    </submittedName>
</protein>